<evidence type="ECO:0000313" key="1">
    <source>
        <dbReference type="EMBL" id="KKN22608.1"/>
    </source>
</evidence>
<reference evidence="1" key="1">
    <citation type="journal article" date="2015" name="Nature">
        <title>Complex archaea that bridge the gap between prokaryotes and eukaryotes.</title>
        <authorList>
            <person name="Spang A."/>
            <person name="Saw J.H."/>
            <person name="Jorgensen S.L."/>
            <person name="Zaremba-Niedzwiedzka K."/>
            <person name="Martijn J."/>
            <person name="Lind A.E."/>
            <person name="van Eijk R."/>
            <person name="Schleper C."/>
            <person name="Guy L."/>
            <person name="Ettema T.J."/>
        </authorList>
    </citation>
    <scope>NUCLEOTIDE SEQUENCE</scope>
</reference>
<name>A0A0F9RZM4_9ZZZZ</name>
<evidence type="ECO:0008006" key="2">
    <source>
        <dbReference type="Google" id="ProtNLM"/>
    </source>
</evidence>
<organism evidence="1">
    <name type="scientific">marine sediment metagenome</name>
    <dbReference type="NCBI Taxonomy" id="412755"/>
    <lineage>
        <taxon>unclassified sequences</taxon>
        <taxon>metagenomes</taxon>
        <taxon>ecological metagenomes</taxon>
    </lineage>
</organism>
<dbReference type="EMBL" id="LAZR01003045">
    <property type="protein sequence ID" value="KKN22608.1"/>
    <property type="molecule type" value="Genomic_DNA"/>
</dbReference>
<gene>
    <name evidence="1" type="ORF">LCGC14_0913420</name>
</gene>
<comment type="caution">
    <text evidence="1">The sequence shown here is derived from an EMBL/GenBank/DDBJ whole genome shotgun (WGS) entry which is preliminary data.</text>
</comment>
<accession>A0A0F9RZM4</accession>
<protein>
    <recommendedName>
        <fullName evidence="2">Mobilization protein</fullName>
    </recommendedName>
</protein>
<sequence length="173" mass="20627">MGNIQEDQRRTRRFNIRFTESEYENLKEFVESNTNLKLSEFIRQSIKEKRERIENPIQHNNVGISKDVMKMIRNMQETQKKMNQRLDNRNIILQGIKERFNHENGVKGGKLDISKETEIIRSFFTTYKKEHQYIKQIPASEIIKSTGLNQKTVLYVLQNSELFETKGKGWVMK</sequence>
<proteinExistence type="predicted"/>
<dbReference type="AlphaFoldDB" id="A0A0F9RZM4"/>